<feature type="compositionally biased region" description="Polar residues" evidence="1">
    <location>
        <begin position="355"/>
        <end position="372"/>
    </location>
</feature>
<feature type="region of interest" description="Disordered" evidence="1">
    <location>
        <begin position="150"/>
        <end position="170"/>
    </location>
</feature>
<dbReference type="Proteomes" id="UP000828390">
    <property type="component" value="Unassembled WGS sequence"/>
</dbReference>
<dbReference type="EMBL" id="JAIWYP010000007">
    <property type="protein sequence ID" value="KAH3795046.1"/>
    <property type="molecule type" value="Genomic_DNA"/>
</dbReference>
<sequence length="602" mass="69229">MQLKNKDSIVSQLQVTLNEFKMSSTQDRTDIATFKTKMAALESERNTLKTEISDIKTTNVKLRSQVKSLETEQANSKDIVEKLKANCHNLMSALEQYKKRSEQLVEDNKNHMDAVYRHQNKVRDLEDVLSQKKSMEMQWQARVAQLESDLDLQRENEDKNHSALNDEKSRASKLAADLKAANDALTKREQELQVMKERVSVYKQNAESQMSQLKTKYDQAKQVLKEEINYREKVENEKNSALKNCQMFYDYICKLKKEKRSSERKIQEILTLLQREKEQQNNGSEGSREDVLRLLRSVNQRLPPMIEENQKISSDVKAVLKDWDQLLSGRSESASSLSEQDNSQDFDQGFEGNLTWPQRRNVQTPDDWSNTLPLRDITPSLNESGSGSLPLKKKKSDENRKLGEAGYQEFFSVPGPIYRQGISDRCLIYNVNDKPEYLSGLTQVRIDSDQRSLFAIGMIDTFEKLHKETNECSVILRGASTRINERLKVFTTGPATESLEYSVLKELAFAMQNLNICVDSQQTAIGFFWTSELPAPNQHGEFVNQKLLDQVAYLKNELGMLRKKYESNAGQEDQICRSLESTLDVVTRAKYNLQRQMPGSPR</sequence>
<reference evidence="2" key="1">
    <citation type="journal article" date="2019" name="bioRxiv">
        <title>The Genome of the Zebra Mussel, Dreissena polymorpha: A Resource for Invasive Species Research.</title>
        <authorList>
            <person name="McCartney M.A."/>
            <person name="Auch B."/>
            <person name="Kono T."/>
            <person name="Mallez S."/>
            <person name="Zhang Y."/>
            <person name="Obille A."/>
            <person name="Becker A."/>
            <person name="Abrahante J.E."/>
            <person name="Garbe J."/>
            <person name="Badalamenti J.P."/>
            <person name="Herman A."/>
            <person name="Mangelson H."/>
            <person name="Liachko I."/>
            <person name="Sullivan S."/>
            <person name="Sone E.D."/>
            <person name="Koren S."/>
            <person name="Silverstein K.A.T."/>
            <person name="Beckman K.B."/>
            <person name="Gohl D.M."/>
        </authorList>
    </citation>
    <scope>NUCLEOTIDE SEQUENCE</scope>
    <source>
        <strain evidence="2">Duluth1</strain>
        <tissue evidence="2">Whole animal</tissue>
    </source>
</reference>
<evidence type="ECO:0000313" key="2">
    <source>
        <dbReference type="EMBL" id="KAH3795046.1"/>
    </source>
</evidence>
<keyword evidence="3" id="KW-1185">Reference proteome</keyword>
<proteinExistence type="predicted"/>
<accession>A0A9D4FC11</accession>
<reference evidence="2" key="2">
    <citation type="submission" date="2020-11" db="EMBL/GenBank/DDBJ databases">
        <authorList>
            <person name="McCartney M.A."/>
            <person name="Auch B."/>
            <person name="Kono T."/>
            <person name="Mallez S."/>
            <person name="Becker A."/>
            <person name="Gohl D.M."/>
            <person name="Silverstein K.A.T."/>
            <person name="Koren S."/>
            <person name="Bechman K.B."/>
            <person name="Herman A."/>
            <person name="Abrahante J.E."/>
            <person name="Garbe J."/>
        </authorList>
    </citation>
    <scope>NUCLEOTIDE SEQUENCE</scope>
    <source>
        <strain evidence="2">Duluth1</strain>
        <tissue evidence="2">Whole animal</tissue>
    </source>
</reference>
<organism evidence="2 3">
    <name type="scientific">Dreissena polymorpha</name>
    <name type="common">Zebra mussel</name>
    <name type="synonym">Mytilus polymorpha</name>
    <dbReference type="NCBI Taxonomy" id="45954"/>
    <lineage>
        <taxon>Eukaryota</taxon>
        <taxon>Metazoa</taxon>
        <taxon>Spiralia</taxon>
        <taxon>Lophotrochozoa</taxon>
        <taxon>Mollusca</taxon>
        <taxon>Bivalvia</taxon>
        <taxon>Autobranchia</taxon>
        <taxon>Heteroconchia</taxon>
        <taxon>Euheterodonta</taxon>
        <taxon>Imparidentia</taxon>
        <taxon>Neoheterodontei</taxon>
        <taxon>Myida</taxon>
        <taxon>Dreissenoidea</taxon>
        <taxon>Dreissenidae</taxon>
        <taxon>Dreissena</taxon>
    </lineage>
</organism>
<gene>
    <name evidence="2" type="ORF">DPMN_148591</name>
</gene>
<evidence type="ECO:0000256" key="1">
    <source>
        <dbReference type="SAM" id="MobiDB-lite"/>
    </source>
</evidence>
<comment type="caution">
    <text evidence="2">The sequence shown here is derived from an EMBL/GenBank/DDBJ whole genome shotgun (WGS) entry which is preliminary data.</text>
</comment>
<feature type="region of interest" description="Disordered" evidence="1">
    <location>
        <begin position="331"/>
        <end position="397"/>
    </location>
</feature>
<protein>
    <submittedName>
        <fullName evidence="2">Uncharacterized protein</fullName>
    </submittedName>
</protein>
<feature type="compositionally biased region" description="Low complexity" evidence="1">
    <location>
        <begin position="331"/>
        <end position="343"/>
    </location>
</feature>
<feature type="compositionally biased region" description="Basic and acidic residues" evidence="1">
    <location>
        <begin position="151"/>
        <end position="170"/>
    </location>
</feature>
<evidence type="ECO:0000313" key="3">
    <source>
        <dbReference type="Proteomes" id="UP000828390"/>
    </source>
</evidence>
<dbReference type="AlphaFoldDB" id="A0A9D4FC11"/>
<name>A0A9D4FC11_DREPO</name>